<evidence type="ECO:0000256" key="7">
    <source>
        <dbReference type="SAM" id="Phobius"/>
    </source>
</evidence>
<evidence type="ECO:0000256" key="1">
    <source>
        <dbReference type="ARBA" id="ARBA00004141"/>
    </source>
</evidence>
<feature type="transmembrane region" description="Helical" evidence="7">
    <location>
        <begin position="181"/>
        <end position="199"/>
    </location>
</feature>
<dbReference type="PANTHER" id="PTHR30477:SF13">
    <property type="entry name" value="IRON TRANSPORT SYSTEM MEMBRANE PROTEIN HI_0360-RELATED"/>
    <property type="match status" value="1"/>
</dbReference>
<comment type="caution">
    <text evidence="8">The sequence shown here is derived from an EMBL/GenBank/DDBJ whole genome shotgun (WGS) entry which is preliminary data.</text>
</comment>
<keyword evidence="3 6" id="KW-0812">Transmembrane</keyword>
<keyword evidence="4 7" id="KW-1133">Transmembrane helix</keyword>
<keyword evidence="5 7" id="KW-0472">Membrane</keyword>
<dbReference type="Proteomes" id="UP001156836">
    <property type="component" value="Unassembled WGS sequence"/>
</dbReference>
<keyword evidence="9" id="KW-1185">Reference proteome</keyword>
<evidence type="ECO:0000256" key="2">
    <source>
        <dbReference type="ARBA" id="ARBA00008034"/>
    </source>
</evidence>
<dbReference type="InterPro" id="IPR037294">
    <property type="entry name" value="ABC_BtuC-like"/>
</dbReference>
<keyword evidence="6" id="KW-0813">Transport</keyword>
<evidence type="ECO:0000256" key="5">
    <source>
        <dbReference type="ARBA" id="ARBA00023136"/>
    </source>
</evidence>
<sequence length="289" mass="30317">MTVYQALFEPFQEFAFMRRALVASLALALGGAPLGVLLTLRRMSLIGDAMSHAVLPGVAVAFIYFGLSLPALSLGGFAAGVAVVLLAGLVARHTELREDASLTAAYLLALALGVLLISRSGSQLDLLHILFGNVLGVNAPGLLLVAGIASVTLLLGALLYRGLLLEIFDPDFLGAVGGRRGVYQQGFLLLVVLNLVGAFQTLGTLMAVGIMMLPAVSARLWHDTLPAQLLNSACQAVLAGVGGLLWSFHADLPSGPAIILCAGALYLLSLTVAPRGWLPRLWRRPHLRG</sequence>
<evidence type="ECO:0000313" key="8">
    <source>
        <dbReference type="EMBL" id="GLS05486.1"/>
    </source>
</evidence>
<proteinExistence type="inferred from homology"/>
<evidence type="ECO:0000256" key="4">
    <source>
        <dbReference type="ARBA" id="ARBA00022989"/>
    </source>
</evidence>
<accession>A0ABQ6BY91</accession>
<dbReference type="EMBL" id="BSOZ01000048">
    <property type="protein sequence ID" value="GLS05486.1"/>
    <property type="molecule type" value="Genomic_DNA"/>
</dbReference>
<comment type="similarity">
    <text evidence="2 6">Belongs to the ABC-3 integral membrane protein family.</text>
</comment>
<evidence type="ECO:0000313" key="9">
    <source>
        <dbReference type="Proteomes" id="UP001156836"/>
    </source>
</evidence>
<feature type="transmembrane region" description="Helical" evidence="7">
    <location>
        <begin position="20"/>
        <end position="38"/>
    </location>
</feature>
<dbReference type="InterPro" id="IPR001626">
    <property type="entry name" value="ABC_TroCD"/>
</dbReference>
<feature type="transmembrane region" description="Helical" evidence="7">
    <location>
        <begin position="141"/>
        <end position="160"/>
    </location>
</feature>
<feature type="transmembrane region" description="Helical" evidence="7">
    <location>
        <begin position="103"/>
        <end position="121"/>
    </location>
</feature>
<gene>
    <name evidence="8" type="ORF">GCM10007860_26400</name>
</gene>
<evidence type="ECO:0000256" key="6">
    <source>
        <dbReference type="RuleBase" id="RU003943"/>
    </source>
</evidence>
<protein>
    <submittedName>
        <fullName evidence="8">Membrane protein</fullName>
    </submittedName>
</protein>
<evidence type="ECO:0000256" key="3">
    <source>
        <dbReference type="ARBA" id="ARBA00022692"/>
    </source>
</evidence>
<dbReference type="SUPFAM" id="SSF81345">
    <property type="entry name" value="ABC transporter involved in vitamin B12 uptake, BtuC"/>
    <property type="match status" value="1"/>
</dbReference>
<dbReference type="Pfam" id="PF00950">
    <property type="entry name" value="ABC-3"/>
    <property type="match status" value="1"/>
</dbReference>
<dbReference type="RefSeq" id="WP_018747109.1">
    <property type="nucleotide sequence ID" value="NZ_BSOZ01000048.1"/>
</dbReference>
<reference evidence="9" key="1">
    <citation type="journal article" date="2019" name="Int. J. Syst. Evol. Microbiol.">
        <title>The Global Catalogue of Microorganisms (GCM) 10K type strain sequencing project: providing services to taxonomists for standard genome sequencing and annotation.</title>
        <authorList>
            <consortium name="The Broad Institute Genomics Platform"/>
            <consortium name="The Broad Institute Genome Sequencing Center for Infectious Disease"/>
            <person name="Wu L."/>
            <person name="Ma J."/>
        </authorList>
    </citation>
    <scope>NUCLEOTIDE SEQUENCE [LARGE SCALE GENOMIC DNA]</scope>
    <source>
        <strain evidence="9">NBRC 104970</strain>
    </source>
</reference>
<name>A0ABQ6BY91_9NEIS</name>
<feature type="transmembrane region" description="Helical" evidence="7">
    <location>
        <begin position="71"/>
        <end position="91"/>
    </location>
</feature>
<dbReference type="PANTHER" id="PTHR30477">
    <property type="entry name" value="ABC-TRANSPORTER METAL-BINDING PROTEIN"/>
    <property type="match status" value="1"/>
</dbReference>
<organism evidence="8 9">
    <name type="scientific">Chitiniphilus shinanonensis</name>
    <dbReference type="NCBI Taxonomy" id="553088"/>
    <lineage>
        <taxon>Bacteria</taxon>
        <taxon>Pseudomonadati</taxon>
        <taxon>Pseudomonadota</taxon>
        <taxon>Betaproteobacteria</taxon>
        <taxon>Neisseriales</taxon>
        <taxon>Chitinibacteraceae</taxon>
        <taxon>Chitiniphilus</taxon>
    </lineage>
</organism>
<feature type="transmembrane region" description="Helical" evidence="7">
    <location>
        <begin position="255"/>
        <end position="278"/>
    </location>
</feature>
<comment type="subcellular location">
    <subcellularLocation>
        <location evidence="6">Cell membrane</location>
        <topology evidence="6">Multi-pass membrane protein</topology>
    </subcellularLocation>
    <subcellularLocation>
        <location evidence="1">Membrane</location>
        <topology evidence="1">Multi-pass membrane protein</topology>
    </subcellularLocation>
</comment>
<dbReference type="Gene3D" id="1.10.3470.10">
    <property type="entry name" value="ABC transporter involved in vitamin B12 uptake, BtuC"/>
    <property type="match status" value="1"/>
</dbReference>